<sequence length="334" mass="37935">MATPNSQPPPPPPPQYIPLLSDQNYVVSPASLPHSHLPRRRRTICLGITLLLVLAAASCSAFLFWPSDPSLKIVRLRLNRVQVHTRPHVAIDVSMLVTIKVRNGDVYRMDYEALEVAVGYRGRSLGHVTFQRGHVRAFGSSYMEAEVEFNGVGVFSDVVLLLEDLAKGKVPFDTVTEVHGRLGFLFFEFPLQARVSCEVMVNTVNQTILRHNCYEVKLERIGYKLNIVSYICVKIGCEKMVSLNALAITRDQSKVHVPVRWRMLWRKIKKEKKRLLFDCSTSAQQVHVPYDPYTYSKNFDQGLMWADPDFLSRSFSARFAVPSRVFHQTQSVGS</sequence>
<evidence type="ECO:0000313" key="8">
    <source>
        <dbReference type="Proteomes" id="UP000327085"/>
    </source>
</evidence>
<dbReference type="GO" id="GO:0098542">
    <property type="term" value="P:defense response to other organism"/>
    <property type="evidence" value="ECO:0007669"/>
    <property type="project" value="InterPro"/>
</dbReference>
<keyword evidence="4 5" id="KW-0472">Membrane</keyword>
<evidence type="ECO:0000313" key="7">
    <source>
        <dbReference type="EMBL" id="VVA32730.1"/>
    </source>
</evidence>
<dbReference type="GO" id="GO:0016020">
    <property type="term" value="C:membrane"/>
    <property type="evidence" value="ECO:0007669"/>
    <property type="project" value="UniProtKB-SubCell"/>
</dbReference>
<dbReference type="PANTHER" id="PTHR31234">
    <property type="entry name" value="LATE EMBRYOGENESIS ABUNDANT (LEA) HYDROXYPROLINE-RICH GLYCOPROTEIN FAMILY"/>
    <property type="match status" value="1"/>
</dbReference>
<evidence type="ECO:0000259" key="6">
    <source>
        <dbReference type="Pfam" id="PF03168"/>
    </source>
</evidence>
<evidence type="ECO:0000256" key="3">
    <source>
        <dbReference type="ARBA" id="ARBA00022989"/>
    </source>
</evidence>
<keyword evidence="2 5" id="KW-0812">Transmembrane</keyword>
<comment type="subcellular location">
    <subcellularLocation>
        <location evidence="1">Membrane</location>
        <topology evidence="1">Single-pass membrane protein</topology>
    </subcellularLocation>
</comment>
<dbReference type="OMA" id="YPANAYY"/>
<accession>A0A5E4FZ96</accession>
<dbReference type="InterPro" id="IPR044839">
    <property type="entry name" value="NDR1-like"/>
</dbReference>
<dbReference type="EMBL" id="CABIKO010000259">
    <property type="protein sequence ID" value="VVA32730.1"/>
    <property type="molecule type" value="Genomic_DNA"/>
</dbReference>
<dbReference type="Pfam" id="PF03168">
    <property type="entry name" value="LEA_2"/>
    <property type="match status" value="1"/>
</dbReference>
<evidence type="ECO:0000256" key="2">
    <source>
        <dbReference type="ARBA" id="ARBA00022692"/>
    </source>
</evidence>
<dbReference type="SUPFAM" id="SSF117070">
    <property type="entry name" value="LEA14-like"/>
    <property type="match status" value="1"/>
</dbReference>
<organism evidence="7 8">
    <name type="scientific">Prunus dulcis</name>
    <name type="common">Almond</name>
    <name type="synonym">Amygdalus dulcis</name>
    <dbReference type="NCBI Taxonomy" id="3755"/>
    <lineage>
        <taxon>Eukaryota</taxon>
        <taxon>Viridiplantae</taxon>
        <taxon>Streptophyta</taxon>
        <taxon>Embryophyta</taxon>
        <taxon>Tracheophyta</taxon>
        <taxon>Spermatophyta</taxon>
        <taxon>Magnoliopsida</taxon>
        <taxon>eudicotyledons</taxon>
        <taxon>Gunneridae</taxon>
        <taxon>Pentapetalae</taxon>
        <taxon>rosids</taxon>
        <taxon>fabids</taxon>
        <taxon>Rosales</taxon>
        <taxon>Rosaceae</taxon>
        <taxon>Amygdaloideae</taxon>
        <taxon>Amygdaleae</taxon>
        <taxon>Prunus</taxon>
    </lineage>
</organism>
<dbReference type="InParanoid" id="A0A5E4FZ96"/>
<keyword evidence="3 5" id="KW-1133">Transmembrane helix</keyword>
<evidence type="ECO:0000256" key="4">
    <source>
        <dbReference type="ARBA" id="ARBA00023136"/>
    </source>
</evidence>
<dbReference type="Gramene" id="VVA32730">
    <property type="protein sequence ID" value="VVA32730"/>
    <property type="gene ID" value="Prudul26B012473"/>
</dbReference>
<feature type="transmembrane region" description="Helical" evidence="5">
    <location>
        <begin position="44"/>
        <end position="65"/>
    </location>
</feature>
<evidence type="ECO:0000256" key="5">
    <source>
        <dbReference type="SAM" id="Phobius"/>
    </source>
</evidence>
<name>A0A5E4FZ96_PRUDU</name>
<protein>
    <submittedName>
        <fullName evidence="7">PREDICTED: Late embryogenesis abundant</fullName>
    </submittedName>
</protein>
<gene>
    <name evidence="7" type="ORF">ALMOND_2B012473</name>
</gene>
<dbReference type="Proteomes" id="UP000327085">
    <property type="component" value="Chromosome 3"/>
</dbReference>
<proteinExistence type="predicted"/>
<dbReference type="InterPro" id="IPR004864">
    <property type="entry name" value="LEA_2"/>
</dbReference>
<dbReference type="PANTHER" id="PTHR31234:SF69">
    <property type="entry name" value="EXPRESSED PROTEIN"/>
    <property type="match status" value="1"/>
</dbReference>
<reference evidence="8" key="1">
    <citation type="journal article" date="2020" name="Plant J.">
        <title>Transposons played a major role in the diversification between the closely related almond and peach genomes: results from the almond genome sequence.</title>
        <authorList>
            <person name="Alioto T."/>
            <person name="Alexiou K.G."/>
            <person name="Bardil A."/>
            <person name="Barteri F."/>
            <person name="Castanera R."/>
            <person name="Cruz F."/>
            <person name="Dhingra A."/>
            <person name="Duval H."/>
            <person name="Fernandez I Marti A."/>
            <person name="Frias L."/>
            <person name="Galan B."/>
            <person name="Garcia J.L."/>
            <person name="Howad W."/>
            <person name="Gomez-Garrido J."/>
            <person name="Gut M."/>
            <person name="Julca I."/>
            <person name="Morata J."/>
            <person name="Puigdomenech P."/>
            <person name="Ribeca P."/>
            <person name="Rubio Cabetas M.J."/>
            <person name="Vlasova A."/>
            <person name="Wirthensohn M."/>
            <person name="Garcia-Mas J."/>
            <person name="Gabaldon T."/>
            <person name="Casacuberta J.M."/>
            <person name="Arus P."/>
        </authorList>
    </citation>
    <scope>NUCLEOTIDE SEQUENCE [LARGE SCALE GENOMIC DNA]</scope>
    <source>
        <strain evidence="8">cv. Texas</strain>
    </source>
</reference>
<feature type="domain" description="Late embryogenesis abundant protein LEA-2 subgroup" evidence="6">
    <location>
        <begin position="98"/>
        <end position="192"/>
    </location>
</feature>
<evidence type="ECO:0000256" key="1">
    <source>
        <dbReference type="ARBA" id="ARBA00004167"/>
    </source>
</evidence>
<dbReference type="AlphaFoldDB" id="A0A5E4FZ96"/>